<dbReference type="AlphaFoldDB" id="A0A6A6BYS8"/>
<evidence type="ECO:0000313" key="1">
    <source>
        <dbReference type="EMBL" id="KAF2159763.1"/>
    </source>
</evidence>
<accession>A0A6A6BYS8</accession>
<protein>
    <submittedName>
        <fullName evidence="1">Uncharacterized protein</fullName>
    </submittedName>
</protein>
<reference evidence="1" key="1">
    <citation type="journal article" date="2020" name="Stud. Mycol.">
        <title>101 Dothideomycetes genomes: a test case for predicting lifestyles and emergence of pathogens.</title>
        <authorList>
            <person name="Haridas S."/>
            <person name="Albert R."/>
            <person name="Binder M."/>
            <person name="Bloem J."/>
            <person name="Labutti K."/>
            <person name="Salamov A."/>
            <person name="Andreopoulos B."/>
            <person name="Baker S."/>
            <person name="Barry K."/>
            <person name="Bills G."/>
            <person name="Bluhm B."/>
            <person name="Cannon C."/>
            <person name="Castanera R."/>
            <person name="Culley D."/>
            <person name="Daum C."/>
            <person name="Ezra D."/>
            <person name="Gonzalez J."/>
            <person name="Henrissat B."/>
            <person name="Kuo A."/>
            <person name="Liang C."/>
            <person name="Lipzen A."/>
            <person name="Lutzoni F."/>
            <person name="Magnuson J."/>
            <person name="Mondo S."/>
            <person name="Nolan M."/>
            <person name="Ohm R."/>
            <person name="Pangilinan J."/>
            <person name="Park H.-J."/>
            <person name="Ramirez L."/>
            <person name="Alfaro M."/>
            <person name="Sun H."/>
            <person name="Tritt A."/>
            <person name="Yoshinaga Y."/>
            <person name="Zwiers L.-H."/>
            <person name="Turgeon B."/>
            <person name="Goodwin S."/>
            <person name="Spatafora J."/>
            <person name="Crous P."/>
            <person name="Grigoriev I."/>
        </authorList>
    </citation>
    <scope>NUCLEOTIDE SEQUENCE</scope>
    <source>
        <strain evidence="1">ATCC 36951</strain>
    </source>
</reference>
<dbReference type="RefSeq" id="XP_033660652.1">
    <property type="nucleotide sequence ID" value="XM_033814511.1"/>
</dbReference>
<dbReference type="GeneID" id="54567783"/>
<organism evidence="1 2">
    <name type="scientific">Zasmidium cellare ATCC 36951</name>
    <dbReference type="NCBI Taxonomy" id="1080233"/>
    <lineage>
        <taxon>Eukaryota</taxon>
        <taxon>Fungi</taxon>
        <taxon>Dikarya</taxon>
        <taxon>Ascomycota</taxon>
        <taxon>Pezizomycotina</taxon>
        <taxon>Dothideomycetes</taxon>
        <taxon>Dothideomycetidae</taxon>
        <taxon>Mycosphaerellales</taxon>
        <taxon>Mycosphaerellaceae</taxon>
        <taxon>Zasmidium</taxon>
    </lineage>
</organism>
<dbReference type="Proteomes" id="UP000799537">
    <property type="component" value="Unassembled WGS sequence"/>
</dbReference>
<dbReference type="EMBL" id="ML993633">
    <property type="protein sequence ID" value="KAF2159763.1"/>
    <property type="molecule type" value="Genomic_DNA"/>
</dbReference>
<evidence type="ECO:0000313" key="2">
    <source>
        <dbReference type="Proteomes" id="UP000799537"/>
    </source>
</evidence>
<name>A0A6A6BYS8_ZASCE</name>
<keyword evidence="2" id="KW-1185">Reference proteome</keyword>
<proteinExistence type="predicted"/>
<sequence>MGVEQFELSRTTFVRRCDDDVGGVRSLCFSNKPGAIPFTNSADAVEESMAVLVPRTPTSKVATVQRIGRFFPRPKRQECVATIQLWHRYLEMSPGTKTSSLSTSPRERS</sequence>
<gene>
    <name evidence="1" type="ORF">M409DRAFT_60536</name>
</gene>